<evidence type="ECO:0000313" key="1">
    <source>
        <dbReference type="EMBL" id="OGM55025.1"/>
    </source>
</evidence>
<dbReference type="Proteomes" id="UP000178603">
    <property type="component" value="Unassembled WGS sequence"/>
</dbReference>
<accession>A0A1F8AUY3</accession>
<sequence length="117" mass="13295">MNPYLDSQNGARIKIQVYLNSWMGADCLIDTGFSGGLSLPETFLSNFKQKPVGYQVYELADGSDTVFSIYKVKIRYKKIVKNITLFFTKSTDSLVGIEFLKGCKFILDLKKFQTNLE</sequence>
<evidence type="ECO:0000313" key="2">
    <source>
        <dbReference type="Proteomes" id="UP000178603"/>
    </source>
</evidence>
<reference evidence="1 2" key="1">
    <citation type="journal article" date="2016" name="Nat. Commun.">
        <title>Thousands of microbial genomes shed light on interconnected biogeochemical processes in an aquifer system.</title>
        <authorList>
            <person name="Anantharaman K."/>
            <person name="Brown C.T."/>
            <person name="Hug L.A."/>
            <person name="Sharon I."/>
            <person name="Castelle C.J."/>
            <person name="Probst A.J."/>
            <person name="Thomas B.C."/>
            <person name="Singh A."/>
            <person name="Wilkins M.J."/>
            <person name="Karaoz U."/>
            <person name="Brodie E.L."/>
            <person name="Williams K.H."/>
            <person name="Hubbard S.S."/>
            <person name="Banfield J.F."/>
        </authorList>
    </citation>
    <scope>NUCLEOTIDE SEQUENCE [LARGE SCALE GENOMIC DNA]</scope>
</reference>
<gene>
    <name evidence="1" type="ORF">A3E44_04715</name>
</gene>
<dbReference type="AlphaFoldDB" id="A0A1F8AUY3"/>
<comment type="caution">
    <text evidence="1">The sequence shown here is derived from an EMBL/GenBank/DDBJ whole genome shotgun (WGS) entry which is preliminary data.</text>
</comment>
<organism evidence="1 2">
    <name type="scientific">Candidatus Woesebacteria bacterium RIFCSPHIGHO2_12_FULL_41_24</name>
    <dbReference type="NCBI Taxonomy" id="1802510"/>
    <lineage>
        <taxon>Bacteria</taxon>
        <taxon>Candidatus Woeseibacteriota</taxon>
    </lineage>
</organism>
<dbReference type="EMBL" id="MGGW01000006">
    <property type="protein sequence ID" value="OGM55025.1"/>
    <property type="molecule type" value="Genomic_DNA"/>
</dbReference>
<name>A0A1F8AUY3_9BACT</name>
<protein>
    <submittedName>
        <fullName evidence="1">Uncharacterized protein</fullName>
    </submittedName>
</protein>
<proteinExistence type="predicted"/>